<evidence type="ECO:0000256" key="2">
    <source>
        <dbReference type="ARBA" id="ARBA00005119"/>
    </source>
</evidence>
<evidence type="ECO:0000256" key="4">
    <source>
        <dbReference type="ARBA" id="ARBA00010185"/>
    </source>
</evidence>
<evidence type="ECO:0000313" key="19">
    <source>
        <dbReference type="Proteomes" id="UP001479290"/>
    </source>
</evidence>
<keyword evidence="17" id="KW-0732">Signal</keyword>
<evidence type="ECO:0000256" key="15">
    <source>
        <dbReference type="SAM" id="MobiDB-lite"/>
    </source>
</evidence>
<feature type="transmembrane region" description="Helical" evidence="16">
    <location>
        <begin position="260"/>
        <end position="280"/>
    </location>
</feature>
<feature type="transmembrane region" description="Helical" evidence="16">
    <location>
        <begin position="225"/>
        <end position="248"/>
    </location>
</feature>
<evidence type="ECO:0000256" key="16">
    <source>
        <dbReference type="SAM" id="Phobius"/>
    </source>
</evidence>
<comment type="caution">
    <text evidence="18">The sequence shown here is derived from an EMBL/GenBank/DDBJ whole genome shotgun (WGS) entry which is preliminary data.</text>
</comment>
<dbReference type="EMBL" id="JAWDJR010000015">
    <property type="protein sequence ID" value="KAK9962243.1"/>
    <property type="molecule type" value="Genomic_DNA"/>
</dbReference>
<organism evidence="18 19">
    <name type="scientific">Culter alburnus</name>
    <name type="common">Topmouth culter</name>
    <dbReference type="NCBI Taxonomy" id="194366"/>
    <lineage>
        <taxon>Eukaryota</taxon>
        <taxon>Metazoa</taxon>
        <taxon>Chordata</taxon>
        <taxon>Craniata</taxon>
        <taxon>Vertebrata</taxon>
        <taxon>Euteleostomi</taxon>
        <taxon>Actinopterygii</taxon>
        <taxon>Neopterygii</taxon>
        <taxon>Teleostei</taxon>
        <taxon>Ostariophysi</taxon>
        <taxon>Cypriniformes</taxon>
        <taxon>Xenocyprididae</taxon>
        <taxon>Xenocypridinae</taxon>
        <taxon>Culter</taxon>
    </lineage>
</organism>
<keyword evidence="8 16" id="KW-0812">Transmembrane</keyword>
<evidence type="ECO:0000256" key="13">
    <source>
        <dbReference type="ARBA" id="ARBA00023209"/>
    </source>
</evidence>
<keyword evidence="7" id="KW-0808">Transferase</keyword>
<sequence>MVLLTLLGLTALFLRERREVKNTHSGPDEIEDQSDVLPESSTDGQTSQQINSDPEVLTTGEELTGHPEIDDDFVVRFQNFYFEHLYSKLFLPHLIFEDYSEPLPLVLQHQLSEDQQRDGASDNDTESDSEVPEVPVPADDTPGVLNKVLSGLSSQWTNWWERSSGKILTLSVISFFFFFIAIYLSPMTLMMSGLCVQIKFCEQIITTGHRVYYSYHMPWFRTLSLYFLLCVNNFFYGATIADYFFTLVQMEEYIHMFSKYQQFISFVSYLIGLCMFVLSLVRKHYRLQFCMFAWTHATLLIVAMHSRSIIQDLFDGTIWVIMPISICNDIMAWMFGFIVSWTFLI</sequence>
<dbReference type="PANTHER" id="PTHR13773:SF4">
    <property type="entry name" value="PHOSPHATIDATE CYTIDYLYLTRANSFERASE 2"/>
    <property type="match status" value="1"/>
</dbReference>
<keyword evidence="6" id="KW-0444">Lipid biosynthesis</keyword>
<evidence type="ECO:0000256" key="1">
    <source>
        <dbReference type="ARBA" id="ARBA00004141"/>
    </source>
</evidence>
<feature type="compositionally biased region" description="Acidic residues" evidence="15">
    <location>
        <begin position="121"/>
        <end position="131"/>
    </location>
</feature>
<name>A0AAW1ZNQ4_CULAL</name>
<dbReference type="Proteomes" id="UP001479290">
    <property type="component" value="Unassembled WGS sequence"/>
</dbReference>
<dbReference type="GO" id="GO:0005789">
    <property type="term" value="C:endoplasmic reticulum membrane"/>
    <property type="evidence" value="ECO:0007669"/>
    <property type="project" value="TreeGrafter"/>
</dbReference>
<keyword evidence="9" id="KW-0548">Nucleotidyltransferase</keyword>
<feature type="signal peptide" evidence="17">
    <location>
        <begin position="1"/>
        <end position="15"/>
    </location>
</feature>
<feature type="region of interest" description="Disordered" evidence="15">
    <location>
        <begin position="112"/>
        <end position="138"/>
    </location>
</feature>
<keyword evidence="14" id="KW-1208">Phospholipid metabolism</keyword>
<evidence type="ECO:0000256" key="10">
    <source>
        <dbReference type="ARBA" id="ARBA00022989"/>
    </source>
</evidence>
<dbReference type="Pfam" id="PF01148">
    <property type="entry name" value="CTP_transf_1"/>
    <property type="match status" value="1"/>
</dbReference>
<feature type="region of interest" description="Disordered" evidence="15">
    <location>
        <begin position="21"/>
        <end position="54"/>
    </location>
</feature>
<proteinExistence type="inferred from homology"/>
<evidence type="ECO:0000256" key="12">
    <source>
        <dbReference type="ARBA" id="ARBA00023136"/>
    </source>
</evidence>
<evidence type="ECO:0000256" key="3">
    <source>
        <dbReference type="ARBA" id="ARBA00005189"/>
    </source>
</evidence>
<protein>
    <recommendedName>
        <fullName evidence="5">phosphatidate cytidylyltransferase</fullName>
        <ecNumber evidence="5">2.7.7.41</ecNumber>
    </recommendedName>
</protein>
<evidence type="ECO:0000256" key="17">
    <source>
        <dbReference type="SAM" id="SignalP"/>
    </source>
</evidence>
<keyword evidence="10 16" id="KW-1133">Transmembrane helix</keyword>
<evidence type="ECO:0000256" key="14">
    <source>
        <dbReference type="ARBA" id="ARBA00023264"/>
    </source>
</evidence>
<evidence type="ECO:0000256" key="7">
    <source>
        <dbReference type="ARBA" id="ARBA00022679"/>
    </source>
</evidence>
<comment type="subcellular location">
    <subcellularLocation>
        <location evidence="1">Membrane</location>
        <topology evidence="1">Multi-pass membrane protein</topology>
    </subcellularLocation>
</comment>
<dbReference type="GO" id="GO:0008654">
    <property type="term" value="P:phospholipid biosynthetic process"/>
    <property type="evidence" value="ECO:0007669"/>
    <property type="project" value="UniProtKB-KW"/>
</dbReference>
<dbReference type="InterPro" id="IPR016720">
    <property type="entry name" value="PC_Trfase_euk"/>
</dbReference>
<evidence type="ECO:0000313" key="18">
    <source>
        <dbReference type="EMBL" id="KAK9962243.1"/>
    </source>
</evidence>
<evidence type="ECO:0000256" key="9">
    <source>
        <dbReference type="ARBA" id="ARBA00022695"/>
    </source>
</evidence>
<accession>A0AAW1ZNQ4</accession>
<reference evidence="18 19" key="1">
    <citation type="submission" date="2024-05" db="EMBL/GenBank/DDBJ databases">
        <title>A high-quality chromosomal-level genome assembly of Topmouth culter (Culter alburnus).</title>
        <authorList>
            <person name="Zhao H."/>
        </authorList>
    </citation>
    <scope>NUCLEOTIDE SEQUENCE [LARGE SCALE GENOMIC DNA]</scope>
    <source>
        <strain evidence="18">CATC2023</strain>
        <tissue evidence="18">Muscle</tissue>
    </source>
</reference>
<feature type="compositionally biased region" description="Polar residues" evidence="15">
    <location>
        <begin position="39"/>
        <end position="52"/>
    </location>
</feature>
<keyword evidence="19" id="KW-1185">Reference proteome</keyword>
<feature type="transmembrane region" description="Helical" evidence="16">
    <location>
        <begin position="318"/>
        <end position="344"/>
    </location>
</feature>
<feature type="transmembrane region" description="Helical" evidence="16">
    <location>
        <begin position="287"/>
        <end position="306"/>
    </location>
</feature>
<evidence type="ECO:0000256" key="6">
    <source>
        <dbReference type="ARBA" id="ARBA00022516"/>
    </source>
</evidence>
<gene>
    <name evidence="18" type="ORF">ABG768_007615</name>
</gene>
<keyword evidence="11" id="KW-0443">Lipid metabolism</keyword>
<comment type="pathway">
    <text evidence="2">Phospholipid metabolism; CDP-diacylglycerol biosynthesis; CDP-diacylglycerol from sn-glycerol 3-phosphate: step 3/3.</text>
</comment>
<dbReference type="EC" id="2.7.7.41" evidence="5"/>
<dbReference type="PANTHER" id="PTHR13773">
    <property type="entry name" value="PHOSPHATIDATE CYTIDYLYLTRANSFERASE"/>
    <property type="match status" value="1"/>
</dbReference>
<evidence type="ECO:0000256" key="8">
    <source>
        <dbReference type="ARBA" id="ARBA00022692"/>
    </source>
</evidence>
<comment type="similarity">
    <text evidence="4">Belongs to the CDS family.</text>
</comment>
<feature type="chain" id="PRO_5043374122" description="phosphatidate cytidylyltransferase" evidence="17">
    <location>
        <begin position="16"/>
        <end position="345"/>
    </location>
</feature>
<dbReference type="AlphaFoldDB" id="A0AAW1ZNQ4"/>
<keyword evidence="12 16" id="KW-0472">Membrane</keyword>
<comment type="pathway">
    <text evidence="3">Lipid metabolism.</text>
</comment>
<dbReference type="GO" id="GO:0004605">
    <property type="term" value="F:phosphatidate cytidylyltransferase activity"/>
    <property type="evidence" value="ECO:0007669"/>
    <property type="project" value="UniProtKB-EC"/>
</dbReference>
<evidence type="ECO:0000256" key="11">
    <source>
        <dbReference type="ARBA" id="ARBA00023098"/>
    </source>
</evidence>
<keyword evidence="13" id="KW-0594">Phospholipid biosynthesis</keyword>
<evidence type="ECO:0000256" key="5">
    <source>
        <dbReference type="ARBA" id="ARBA00012487"/>
    </source>
</evidence>